<keyword evidence="3" id="KW-1185">Reference proteome</keyword>
<protein>
    <submittedName>
        <fullName evidence="2">Uncharacterized protein</fullName>
    </submittedName>
</protein>
<feature type="compositionally biased region" description="Basic and acidic residues" evidence="1">
    <location>
        <begin position="1"/>
        <end position="10"/>
    </location>
</feature>
<name>A0ABR1YL51_9PEZI</name>
<organism evidence="2 3">
    <name type="scientific">Phyllosticta capitalensis</name>
    <dbReference type="NCBI Taxonomy" id="121624"/>
    <lineage>
        <taxon>Eukaryota</taxon>
        <taxon>Fungi</taxon>
        <taxon>Dikarya</taxon>
        <taxon>Ascomycota</taxon>
        <taxon>Pezizomycotina</taxon>
        <taxon>Dothideomycetes</taxon>
        <taxon>Dothideomycetes incertae sedis</taxon>
        <taxon>Botryosphaeriales</taxon>
        <taxon>Phyllostictaceae</taxon>
        <taxon>Phyllosticta</taxon>
    </lineage>
</organism>
<feature type="compositionally biased region" description="Acidic residues" evidence="1">
    <location>
        <begin position="65"/>
        <end position="92"/>
    </location>
</feature>
<dbReference type="EMBL" id="JBBWRZ010000007">
    <property type="protein sequence ID" value="KAK8232484.1"/>
    <property type="molecule type" value="Genomic_DNA"/>
</dbReference>
<dbReference type="Proteomes" id="UP001492380">
    <property type="component" value="Unassembled WGS sequence"/>
</dbReference>
<proteinExistence type="predicted"/>
<reference evidence="2 3" key="1">
    <citation type="submission" date="2024-04" db="EMBL/GenBank/DDBJ databases">
        <title>Phyllosticta paracitricarpa is synonymous to the EU quarantine fungus P. citricarpa based on phylogenomic analyses.</title>
        <authorList>
            <consortium name="Lawrence Berkeley National Laboratory"/>
            <person name="Van Ingen-Buijs V.A."/>
            <person name="Van Westerhoven A.C."/>
            <person name="Haridas S."/>
            <person name="Skiadas P."/>
            <person name="Martin F."/>
            <person name="Groenewald J.Z."/>
            <person name="Crous P.W."/>
            <person name="Seidl M.F."/>
        </authorList>
    </citation>
    <scope>NUCLEOTIDE SEQUENCE [LARGE SCALE GENOMIC DNA]</scope>
    <source>
        <strain evidence="2 3">CBS 123374</strain>
    </source>
</reference>
<sequence>MQSRSGDKVRNPMSSSIPSNWSNMPSKRPGIAESDSASGAKRARVENSGPIIIDLTSSASSTPEPEFEEESATAESEFDEESPTPEPDLNDQLDEALTNLNPELFEGILRQFAPQFPALRDCILRKYMRTNRTSLRVASKCSTGKKSSSRQFDLADDVDESIDNIICSISKKASKYPSYGTRKNAIMTLRKIGKSIALSVGVIPREVRKSYDSSPNNFDDAFLYLAKSFKSWERASILKEQENIGSFEDKLVELIEDSRGYCIFPGLERSLRVLRGRG</sequence>
<evidence type="ECO:0000256" key="1">
    <source>
        <dbReference type="SAM" id="MobiDB-lite"/>
    </source>
</evidence>
<gene>
    <name evidence="2" type="ORF">HDK90DRAFT_467637</name>
</gene>
<evidence type="ECO:0000313" key="3">
    <source>
        <dbReference type="Proteomes" id="UP001492380"/>
    </source>
</evidence>
<feature type="compositionally biased region" description="Polar residues" evidence="1">
    <location>
        <begin position="12"/>
        <end position="25"/>
    </location>
</feature>
<evidence type="ECO:0000313" key="2">
    <source>
        <dbReference type="EMBL" id="KAK8232484.1"/>
    </source>
</evidence>
<feature type="region of interest" description="Disordered" evidence="1">
    <location>
        <begin position="1"/>
        <end position="92"/>
    </location>
</feature>
<accession>A0ABR1YL51</accession>
<comment type="caution">
    <text evidence="2">The sequence shown here is derived from an EMBL/GenBank/DDBJ whole genome shotgun (WGS) entry which is preliminary data.</text>
</comment>